<sequence length="353" mass="39420">MTDFLRSTLYLAKATLREKSFTFWVLLFPLLLATFYHVALSNIFSAKVESIPVAVREESFAAYVFPETGLFDMTLVENDEEGIDLLEAKKVEAYVNKDSEMVVNSLTGVNPSIIRSVLSQMEQIMLLGDAANYLDFSNSPVRQEEQKTNPMAVYFYSLFAMACFYSMFGAISSCIIIQPNLSTLGARLNSSPFKKSTFILSSFFVTMGLTMMANLLLYAYVVYILKVQVFLQPLESLLLLFMGNLCGTALGYALGAIEKLKEATKTMIAVLLTNFLAFAAGMMSLQVRFLVYKVAPLFAKYNPMSILTDTLYQVNNLANRDNLLFATSVLGVYALLALALATLLLRRNRYDSL</sequence>
<keyword evidence="4 5" id="KW-0472">Membrane</keyword>
<name>A0ABX7YLZ9_9STRE</name>
<proteinExistence type="predicted"/>
<dbReference type="InterPro" id="IPR052902">
    <property type="entry name" value="ABC-2_transporter"/>
</dbReference>
<evidence type="ECO:0000256" key="4">
    <source>
        <dbReference type="ARBA" id="ARBA00023136"/>
    </source>
</evidence>
<evidence type="ECO:0000313" key="7">
    <source>
        <dbReference type="EMBL" id="QUE54467.1"/>
    </source>
</evidence>
<feature type="transmembrane region" description="Helical" evidence="5">
    <location>
        <begin position="323"/>
        <end position="345"/>
    </location>
</feature>
<dbReference type="EMBL" id="CP073084">
    <property type="protein sequence ID" value="QUE54467.1"/>
    <property type="molecule type" value="Genomic_DNA"/>
</dbReference>
<comment type="subcellular location">
    <subcellularLocation>
        <location evidence="1">Membrane</location>
        <topology evidence="1">Multi-pass membrane protein</topology>
    </subcellularLocation>
</comment>
<evidence type="ECO:0000256" key="5">
    <source>
        <dbReference type="SAM" id="Phobius"/>
    </source>
</evidence>
<feature type="transmembrane region" description="Helical" evidence="5">
    <location>
        <begin position="21"/>
        <end position="39"/>
    </location>
</feature>
<dbReference type="PANTHER" id="PTHR43027:SF1">
    <property type="entry name" value="DOXORUBICIN RESISTANCE ABC TRANSPORTER PERMEASE PROTEIN DRRC-RELATED"/>
    <property type="match status" value="1"/>
</dbReference>
<evidence type="ECO:0000256" key="1">
    <source>
        <dbReference type="ARBA" id="ARBA00004141"/>
    </source>
</evidence>
<keyword evidence="8" id="KW-1185">Reference proteome</keyword>
<organism evidence="7 8">
    <name type="scientific">Streptococcus oriscaviae</name>
    <dbReference type="NCBI Taxonomy" id="2781599"/>
    <lineage>
        <taxon>Bacteria</taxon>
        <taxon>Bacillati</taxon>
        <taxon>Bacillota</taxon>
        <taxon>Bacilli</taxon>
        <taxon>Lactobacillales</taxon>
        <taxon>Streptococcaceae</taxon>
        <taxon>Streptococcus</taxon>
    </lineage>
</organism>
<gene>
    <name evidence="7" type="ORF">INT76_00790</name>
</gene>
<dbReference type="Proteomes" id="UP000677616">
    <property type="component" value="Chromosome"/>
</dbReference>
<dbReference type="RefSeq" id="WP_212571128.1">
    <property type="nucleotide sequence ID" value="NZ_CP073084.1"/>
</dbReference>
<feature type="transmembrane region" description="Helical" evidence="5">
    <location>
        <begin position="198"/>
        <end position="225"/>
    </location>
</feature>
<protein>
    <submittedName>
        <fullName evidence="7">ABC transporter permease</fullName>
    </submittedName>
</protein>
<evidence type="ECO:0000256" key="3">
    <source>
        <dbReference type="ARBA" id="ARBA00022989"/>
    </source>
</evidence>
<keyword evidence="3 5" id="KW-1133">Transmembrane helix</keyword>
<feature type="transmembrane region" description="Helical" evidence="5">
    <location>
        <begin position="153"/>
        <end position="177"/>
    </location>
</feature>
<evidence type="ECO:0000259" key="6">
    <source>
        <dbReference type="Pfam" id="PF12698"/>
    </source>
</evidence>
<dbReference type="Pfam" id="PF12698">
    <property type="entry name" value="ABC2_membrane_3"/>
    <property type="match status" value="1"/>
</dbReference>
<evidence type="ECO:0000256" key="2">
    <source>
        <dbReference type="ARBA" id="ARBA00022692"/>
    </source>
</evidence>
<accession>A0ABX7YLZ9</accession>
<dbReference type="InterPro" id="IPR013525">
    <property type="entry name" value="ABC2_TM"/>
</dbReference>
<feature type="transmembrane region" description="Helical" evidence="5">
    <location>
        <begin position="269"/>
        <end position="291"/>
    </location>
</feature>
<evidence type="ECO:0000313" key="8">
    <source>
        <dbReference type="Proteomes" id="UP000677616"/>
    </source>
</evidence>
<feature type="transmembrane region" description="Helical" evidence="5">
    <location>
        <begin position="237"/>
        <end position="257"/>
    </location>
</feature>
<feature type="domain" description="ABC-2 type transporter transmembrane" evidence="6">
    <location>
        <begin position="19"/>
        <end position="342"/>
    </location>
</feature>
<keyword evidence="2 5" id="KW-0812">Transmembrane</keyword>
<reference evidence="7 8" key="1">
    <citation type="submission" date="2021-04" db="EMBL/GenBank/DDBJ databases">
        <title>Complete genome sequence of a novel Streptococcus species.</title>
        <authorList>
            <person name="Teng J.L.L."/>
        </authorList>
    </citation>
    <scope>NUCLEOTIDE SEQUENCE [LARGE SCALE GENOMIC DNA]</scope>
    <source>
        <strain evidence="7 8">HKU75</strain>
    </source>
</reference>
<dbReference type="PANTHER" id="PTHR43027">
    <property type="entry name" value="DOXORUBICIN RESISTANCE ABC TRANSPORTER PERMEASE PROTEIN DRRC-RELATED"/>
    <property type="match status" value="1"/>
</dbReference>